<reference evidence="1" key="1">
    <citation type="submission" date="2013-11" db="EMBL/GenBank/DDBJ databases">
        <title>Genome sequence of the fusiform rust pathogen reveals effectors for host alternation and coevolution with pine.</title>
        <authorList>
            <consortium name="DOE Joint Genome Institute"/>
            <person name="Smith K."/>
            <person name="Pendleton A."/>
            <person name="Kubisiak T."/>
            <person name="Anderson C."/>
            <person name="Salamov A."/>
            <person name="Aerts A."/>
            <person name="Riley R."/>
            <person name="Clum A."/>
            <person name="Lindquist E."/>
            <person name="Ence D."/>
            <person name="Campbell M."/>
            <person name="Kronenberg Z."/>
            <person name="Feau N."/>
            <person name="Dhillon B."/>
            <person name="Hamelin R."/>
            <person name="Burleigh J."/>
            <person name="Smith J."/>
            <person name="Yandell M."/>
            <person name="Nelson C."/>
            <person name="Grigoriev I."/>
            <person name="Davis J."/>
        </authorList>
    </citation>
    <scope>NUCLEOTIDE SEQUENCE</scope>
    <source>
        <strain evidence="1">G11</strain>
    </source>
</reference>
<dbReference type="EMBL" id="MU167235">
    <property type="protein sequence ID" value="KAG0148576.1"/>
    <property type="molecule type" value="Genomic_DNA"/>
</dbReference>
<protein>
    <submittedName>
        <fullName evidence="1">Uncharacterized protein</fullName>
    </submittedName>
</protein>
<name>A0A9P6NS52_9BASI</name>
<gene>
    <name evidence="1" type="ORF">CROQUDRAFT_90073</name>
</gene>
<evidence type="ECO:0000313" key="1">
    <source>
        <dbReference type="EMBL" id="KAG0148576.1"/>
    </source>
</evidence>
<sequence length="81" mass="8999">MALDKSTSFMTTKGRDFTCGLWFSVSVVQTLATPEQISIDVNMLMRRDANKEVPIAVDGDVDRSLCVHLDFQVDCGLWTAT</sequence>
<comment type="caution">
    <text evidence="1">The sequence shown here is derived from an EMBL/GenBank/DDBJ whole genome shotgun (WGS) entry which is preliminary data.</text>
</comment>
<organism evidence="1 2">
    <name type="scientific">Cronartium quercuum f. sp. fusiforme G11</name>
    <dbReference type="NCBI Taxonomy" id="708437"/>
    <lineage>
        <taxon>Eukaryota</taxon>
        <taxon>Fungi</taxon>
        <taxon>Dikarya</taxon>
        <taxon>Basidiomycota</taxon>
        <taxon>Pucciniomycotina</taxon>
        <taxon>Pucciniomycetes</taxon>
        <taxon>Pucciniales</taxon>
        <taxon>Coleosporiaceae</taxon>
        <taxon>Cronartium</taxon>
    </lineage>
</organism>
<dbReference type="Proteomes" id="UP000886653">
    <property type="component" value="Unassembled WGS sequence"/>
</dbReference>
<accession>A0A9P6NS52</accession>
<keyword evidence="2" id="KW-1185">Reference proteome</keyword>
<evidence type="ECO:0000313" key="2">
    <source>
        <dbReference type="Proteomes" id="UP000886653"/>
    </source>
</evidence>
<proteinExistence type="predicted"/>
<dbReference type="AlphaFoldDB" id="A0A9P6NS52"/>